<dbReference type="AlphaFoldDB" id="A0A4Y4E4D3"/>
<gene>
    <name evidence="5" type="ORF">CCE02nite_27440</name>
</gene>
<dbReference type="GO" id="GO:0005737">
    <property type="term" value="C:cytoplasm"/>
    <property type="evidence" value="ECO:0007669"/>
    <property type="project" value="TreeGrafter"/>
</dbReference>
<evidence type="ECO:0000259" key="4">
    <source>
        <dbReference type="PROSITE" id="PS50075"/>
    </source>
</evidence>
<evidence type="ECO:0000256" key="2">
    <source>
        <dbReference type="ARBA" id="ARBA00022553"/>
    </source>
</evidence>
<evidence type="ECO:0000313" key="5">
    <source>
        <dbReference type="EMBL" id="GED10745.1"/>
    </source>
</evidence>
<dbReference type="Pfam" id="PF00501">
    <property type="entry name" value="AMP-binding"/>
    <property type="match status" value="1"/>
</dbReference>
<dbReference type="InterPro" id="IPR045851">
    <property type="entry name" value="AMP-bd_C_sf"/>
</dbReference>
<evidence type="ECO:0000256" key="3">
    <source>
        <dbReference type="SAM" id="MobiDB-lite"/>
    </source>
</evidence>
<dbReference type="CDD" id="cd05930">
    <property type="entry name" value="A_NRPS"/>
    <property type="match status" value="1"/>
</dbReference>
<dbReference type="EMBL" id="BJNZ01000018">
    <property type="protein sequence ID" value="GED10745.1"/>
    <property type="molecule type" value="Genomic_DNA"/>
</dbReference>
<organism evidence="5 6">
    <name type="scientific">Cellulosimicrobium cellulans</name>
    <name type="common">Arthrobacter luteus</name>
    <dbReference type="NCBI Taxonomy" id="1710"/>
    <lineage>
        <taxon>Bacteria</taxon>
        <taxon>Bacillati</taxon>
        <taxon>Actinomycetota</taxon>
        <taxon>Actinomycetes</taxon>
        <taxon>Micrococcales</taxon>
        <taxon>Promicromonosporaceae</taxon>
        <taxon>Cellulosimicrobium</taxon>
    </lineage>
</organism>
<keyword evidence="2" id="KW-0597">Phosphoprotein</keyword>
<dbReference type="Proteomes" id="UP000316659">
    <property type="component" value="Unassembled WGS sequence"/>
</dbReference>
<dbReference type="InterPro" id="IPR036736">
    <property type="entry name" value="ACP-like_sf"/>
</dbReference>
<dbReference type="InterPro" id="IPR042099">
    <property type="entry name" value="ANL_N_sf"/>
</dbReference>
<dbReference type="GO" id="GO:0031177">
    <property type="term" value="F:phosphopantetheine binding"/>
    <property type="evidence" value="ECO:0007669"/>
    <property type="project" value="InterPro"/>
</dbReference>
<dbReference type="Gene3D" id="3.30.300.30">
    <property type="match status" value="1"/>
</dbReference>
<dbReference type="InterPro" id="IPR020806">
    <property type="entry name" value="PKS_PP-bd"/>
</dbReference>
<dbReference type="Pfam" id="PF13193">
    <property type="entry name" value="AMP-binding_C"/>
    <property type="match status" value="1"/>
</dbReference>
<dbReference type="InterPro" id="IPR020845">
    <property type="entry name" value="AMP-binding_CS"/>
</dbReference>
<evidence type="ECO:0000256" key="1">
    <source>
        <dbReference type="ARBA" id="ARBA00022450"/>
    </source>
</evidence>
<dbReference type="SUPFAM" id="SSF56801">
    <property type="entry name" value="Acetyl-CoA synthetase-like"/>
    <property type="match status" value="1"/>
</dbReference>
<dbReference type="InterPro" id="IPR009081">
    <property type="entry name" value="PP-bd_ACP"/>
</dbReference>
<name>A0A4Y4E4D3_CELCE</name>
<accession>A0A4Y4E4D3</accession>
<dbReference type="SMART" id="SM00823">
    <property type="entry name" value="PKS_PP"/>
    <property type="match status" value="1"/>
</dbReference>
<dbReference type="GO" id="GO:0044550">
    <property type="term" value="P:secondary metabolite biosynthetic process"/>
    <property type="evidence" value="ECO:0007669"/>
    <property type="project" value="TreeGrafter"/>
</dbReference>
<dbReference type="InterPro" id="IPR006162">
    <property type="entry name" value="Ppantetheine_attach_site"/>
</dbReference>
<feature type="domain" description="Carrier" evidence="4">
    <location>
        <begin position="693"/>
        <end position="768"/>
    </location>
</feature>
<evidence type="ECO:0000313" key="6">
    <source>
        <dbReference type="Proteomes" id="UP000316659"/>
    </source>
</evidence>
<dbReference type="PANTHER" id="PTHR45527">
    <property type="entry name" value="NONRIBOSOMAL PEPTIDE SYNTHETASE"/>
    <property type="match status" value="1"/>
</dbReference>
<dbReference type="PANTHER" id="PTHR45527:SF1">
    <property type="entry name" value="FATTY ACID SYNTHASE"/>
    <property type="match status" value="1"/>
</dbReference>
<dbReference type="PROSITE" id="PS00455">
    <property type="entry name" value="AMP_BINDING"/>
    <property type="match status" value="1"/>
</dbReference>
<dbReference type="InterPro" id="IPR010071">
    <property type="entry name" value="AA_adenyl_dom"/>
</dbReference>
<dbReference type="RefSeq" id="WP_141390186.1">
    <property type="nucleotide sequence ID" value="NZ_BJNZ01000018.1"/>
</dbReference>
<keyword evidence="1" id="KW-0596">Phosphopantetheine</keyword>
<protein>
    <recommendedName>
        <fullName evidence="4">Carrier domain-containing protein</fullName>
    </recommendedName>
</protein>
<dbReference type="GO" id="GO:0043041">
    <property type="term" value="P:amino acid activation for nonribosomal peptide biosynthetic process"/>
    <property type="evidence" value="ECO:0007669"/>
    <property type="project" value="TreeGrafter"/>
</dbReference>
<dbReference type="InterPro" id="IPR029058">
    <property type="entry name" value="AB_hydrolase_fold"/>
</dbReference>
<proteinExistence type="predicted"/>
<sequence length="820" mass="87588">MTTRREPGRVDPEVTFLEGWDELCARSPHLSPARILLAAAVVVLDRLEVSGPVLVGDDASAGTRAVEYLRTAGADADWTALLDQVGPGGAGLGVSAFGTETDERPVLSVDGALGTAADVHVDLTASGIAVRHGDGPDARALAGRLLERLRVLVVRLTAAPDGPLLGRTEILTESDRVVNGGTPARLPDYPAVPLHELFRLQAWRTPDAPALVGDDARLTYRELDHVSTVLAHQVVAGGVRPGDAVGVCTERSFELFVAILAILKAGAAFVHLDPDLPVPRLLQFVEVSSPRLVLSGPGAADLGAAVRTAPLPSLAALRAAAETAPPDVVVGVGDPAYVLFTSGSTGMPKAVVRSHLLHTSRVFLEQSLYGLGARDRHLLKLPVSSRELFWPLATGGACVVVPPGGDRDDRVLLQSLRDHEVTVLSIVPSMLRLLAASPAFAELPALRHVFVGGEALHTDLEERVRSLGYEVHTTFTLTEADYVTHRGGPAGELDSDGTNIGRPLDMRVYVCDEHGRRVPTGVVGEVWAGGPGIADGYLGDPERTAQRFVPNPFGDAQAPTLFRTGDLARVHDDGSFEYVGRRDLQVKVRGQRVEPTEVEHWIRAHPAVEDAAVVGYADREQGAVLVAFVVAQDDRATERALRAHLAQHVQSWMIPRHVTFVARLPQLPSGKVDRVALRLPERARPATLPSPTPAQDTVQSVLLDLWRRVLQLDEIGIDDDFFELGGDSLRVMLLRAAIQDELGLSVEAVALLGAPTVRSQAAVLDAPRDTGADAAPAAPVAPRRATVAPQRPDRSTTAVEAERERRAALLRSRGERGGVR</sequence>
<feature type="compositionally biased region" description="Low complexity" evidence="3">
    <location>
        <begin position="772"/>
        <end position="799"/>
    </location>
</feature>
<dbReference type="Gene3D" id="3.40.50.1820">
    <property type="entry name" value="alpha/beta hydrolase"/>
    <property type="match status" value="1"/>
</dbReference>
<dbReference type="SUPFAM" id="SSF47336">
    <property type="entry name" value="ACP-like"/>
    <property type="match status" value="1"/>
</dbReference>
<dbReference type="PROSITE" id="PS00012">
    <property type="entry name" value="PHOSPHOPANTETHEINE"/>
    <property type="match status" value="1"/>
</dbReference>
<dbReference type="NCBIfam" id="TIGR01733">
    <property type="entry name" value="AA-adenyl-dom"/>
    <property type="match status" value="1"/>
</dbReference>
<comment type="caution">
    <text evidence="5">The sequence shown here is derived from an EMBL/GenBank/DDBJ whole genome shotgun (WGS) entry which is preliminary data.</text>
</comment>
<dbReference type="Pfam" id="PF00550">
    <property type="entry name" value="PP-binding"/>
    <property type="match status" value="1"/>
</dbReference>
<dbReference type="InterPro" id="IPR000873">
    <property type="entry name" value="AMP-dep_synth/lig_dom"/>
</dbReference>
<feature type="region of interest" description="Disordered" evidence="3">
    <location>
        <begin position="769"/>
        <end position="804"/>
    </location>
</feature>
<dbReference type="Gene3D" id="3.40.50.12780">
    <property type="entry name" value="N-terminal domain of ligase-like"/>
    <property type="match status" value="1"/>
</dbReference>
<reference evidence="5 6" key="1">
    <citation type="submission" date="2019-06" db="EMBL/GenBank/DDBJ databases">
        <title>Whole genome shotgun sequence of Cellulosimicrobium cellulans NBRC 15516.</title>
        <authorList>
            <person name="Hosoyama A."/>
            <person name="Uohara A."/>
            <person name="Ohji S."/>
            <person name="Ichikawa N."/>
        </authorList>
    </citation>
    <scope>NUCLEOTIDE SEQUENCE [LARGE SCALE GENOMIC DNA]</scope>
    <source>
        <strain evidence="5 6">NBRC 15516</strain>
    </source>
</reference>
<dbReference type="PROSITE" id="PS50075">
    <property type="entry name" value="CARRIER"/>
    <property type="match status" value="1"/>
</dbReference>
<dbReference type="InterPro" id="IPR025110">
    <property type="entry name" value="AMP-bd_C"/>
</dbReference>